<dbReference type="InterPro" id="IPR045187">
    <property type="entry name" value="CcO_II"/>
</dbReference>
<evidence type="ECO:0000256" key="16">
    <source>
        <dbReference type="ARBA" id="ARBA00047816"/>
    </source>
</evidence>
<comment type="catalytic activity">
    <reaction evidence="16">
        <text>4 Fe(II)-[cytochrome c] + O2 + 8 H(+)(in) = 4 Fe(III)-[cytochrome c] + 2 H2O + 4 H(+)(out)</text>
        <dbReference type="Rhea" id="RHEA:11436"/>
        <dbReference type="Rhea" id="RHEA-COMP:10350"/>
        <dbReference type="Rhea" id="RHEA-COMP:14399"/>
        <dbReference type="ChEBI" id="CHEBI:15377"/>
        <dbReference type="ChEBI" id="CHEBI:15378"/>
        <dbReference type="ChEBI" id="CHEBI:15379"/>
        <dbReference type="ChEBI" id="CHEBI:29033"/>
        <dbReference type="ChEBI" id="CHEBI:29034"/>
        <dbReference type="EC" id="7.1.1.9"/>
    </reaction>
</comment>
<keyword evidence="21" id="KW-0560">Oxidoreductase</keyword>
<comment type="similarity">
    <text evidence="3">Belongs to the cytochrome c oxidase subunit 2 family.</text>
</comment>
<evidence type="ECO:0000259" key="19">
    <source>
        <dbReference type="PROSITE" id="PS50857"/>
    </source>
</evidence>
<dbReference type="PANTHER" id="PTHR22888:SF9">
    <property type="entry name" value="CYTOCHROME C OXIDASE SUBUNIT 2"/>
    <property type="match status" value="1"/>
</dbReference>
<evidence type="ECO:0000313" key="22">
    <source>
        <dbReference type="Proteomes" id="UP000295606"/>
    </source>
</evidence>
<dbReference type="PROSITE" id="PS51007">
    <property type="entry name" value="CYTC"/>
    <property type="match status" value="1"/>
</dbReference>
<keyword evidence="8 17" id="KW-0479">Metal-binding</keyword>
<dbReference type="GO" id="GO:0016020">
    <property type="term" value="C:membrane"/>
    <property type="evidence" value="ECO:0007669"/>
    <property type="project" value="UniProtKB-SubCell"/>
</dbReference>
<evidence type="ECO:0000313" key="21">
    <source>
        <dbReference type="EMBL" id="TDG03398.1"/>
    </source>
</evidence>
<dbReference type="InterPro" id="IPR009056">
    <property type="entry name" value="Cyt_c-like_dom"/>
</dbReference>
<evidence type="ECO:0000256" key="12">
    <source>
        <dbReference type="ARBA" id="ARBA00023008"/>
    </source>
</evidence>
<keyword evidence="9" id="KW-0249">Electron transport</keyword>
<dbReference type="GO" id="GO:0042597">
    <property type="term" value="C:periplasmic space"/>
    <property type="evidence" value="ECO:0007669"/>
    <property type="project" value="UniProtKB-SubCell"/>
</dbReference>
<reference evidence="21 22" key="1">
    <citation type="submission" date="2019-03" db="EMBL/GenBank/DDBJ databases">
        <title>Paraburkholderia sp. isolated from native Mimosa gymnas in Guartela State Park, Brazil.</title>
        <authorList>
            <person name="Paulitsch F."/>
            <person name="Hungria M."/>
            <person name="Delamuta J.R.M."/>
            <person name="Ribeiro R.A."/>
            <person name="Dall'Agnol R."/>
            <person name="Silva J.S.B."/>
        </authorList>
    </citation>
    <scope>NUCLEOTIDE SEQUENCE [LARGE SCALE GENOMIC DNA]</scope>
    <source>
        <strain evidence="21 22">CNPSo 3008</strain>
    </source>
</reference>
<comment type="function">
    <text evidence="14">Subunits I and II form the functional core of the enzyme complex. Electrons originating in cytochrome c are transferred via heme a and Cu(A) to the binuclear center formed by heme a3 and Cu(B).</text>
</comment>
<dbReference type="GO" id="GO:0005507">
    <property type="term" value="F:copper ion binding"/>
    <property type="evidence" value="ECO:0007669"/>
    <property type="project" value="InterPro"/>
</dbReference>
<keyword evidence="6" id="KW-0679">Respiratory chain</keyword>
<proteinExistence type="inferred from homology"/>
<evidence type="ECO:0000256" key="17">
    <source>
        <dbReference type="PROSITE-ProRule" id="PRU00433"/>
    </source>
</evidence>
<dbReference type="EMBL" id="SMOD01000041">
    <property type="protein sequence ID" value="TDG03398.1"/>
    <property type="molecule type" value="Genomic_DNA"/>
</dbReference>
<dbReference type="PROSITE" id="PS50857">
    <property type="entry name" value="COX2_CUA"/>
    <property type="match status" value="1"/>
</dbReference>
<keyword evidence="12" id="KW-0186">Copper</keyword>
<dbReference type="OrthoDB" id="9773456at2"/>
<evidence type="ECO:0000256" key="2">
    <source>
        <dbReference type="ARBA" id="ARBA00004418"/>
    </source>
</evidence>
<evidence type="ECO:0000256" key="4">
    <source>
        <dbReference type="ARBA" id="ARBA00022448"/>
    </source>
</evidence>
<comment type="caution">
    <text evidence="21">The sequence shown here is derived from an EMBL/GenBank/DDBJ whole genome shotgun (WGS) entry which is preliminary data.</text>
</comment>
<feature type="transmembrane region" description="Helical" evidence="18">
    <location>
        <begin position="57"/>
        <end position="77"/>
    </location>
</feature>
<evidence type="ECO:0000256" key="7">
    <source>
        <dbReference type="ARBA" id="ARBA00022692"/>
    </source>
</evidence>
<dbReference type="GO" id="GO:0042773">
    <property type="term" value="P:ATP synthesis coupled electron transport"/>
    <property type="evidence" value="ECO:0007669"/>
    <property type="project" value="TreeGrafter"/>
</dbReference>
<sequence>MTRCTPRQSARMYSMVRFVACASLGTASPGCLAGTPLAYFLHSAGPASGPVRVLDWALAALCVGVCIVIAVLLYAAIRRKRRESASPDAAPSQTSVADERDERDERTANRIIAIGTAISAVLLLGALVGMLRVLAAVADPPSAPALAVTVTAYDWWWKVTYRTPDGASFATANEIHMPTGQPVRVDLQSADVVHAFWVPALAGKTQAIPGQTNHQWLQADQPGVWRGQCTQFCGPQHAHMAMEVVAQPPDDFAHWLDAQAKAAAPAPDGAPTRGEKLFMARCAGCHTVRGTQADGAQGPDLTHLASRRLIAAGTIANTPANRLEWVAHAQQLKPESLMPDIALTPAEASDLSAWLDTLQ</sequence>
<feature type="transmembrane region" description="Helical" evidence="18">
    <location>
        <begin position="111"/>
        <end position="135"/>
    </location>
</feature>
<keyword evidence="11 17" id="KW-0408">Iron</keyword>
<keyword evidence="10 18" id="KW-1133">Transmembrane helix</keyword>
<gene>
    <name evidence="21" type="primary">coxB</name>
    <name evidence="21" type="ORF">E1N52_34695</name>
</gene>
<evidence type="ECO:0000256" key="6">
    <source>
        <dbReference type="ARBA" id="ARBA00022660"/>
    </source>
</evidence>
<dbReference type="InterPro" id="IPR002429">
    <property type="entry name" value="CcO_II-like_C"/>
</dbReference>
<organism evidence="21 22">
    <name type="scientific">Paraburkholderia guartelaensis</name>
    <dbReference type="NCBI Taxonomy" id="2546446"/>
    <lineage>
        <taxon>Bacteria</taxon>
        <taxon>Pseudomonadati</taxon>
        <taxon>Pseudomonadota</taxon>
        <taxon>Betaproteobacteria</taxon>
        <taxon>Burkholderiales</taxon>
        <taxon>Burkholderiaceae</taxon>
        <taxon>Paraburkholderia</taxon>
    </lineage>
</organism>
<comment type="subcellular location">
    <subcellularLocation>
        <location evidence="1">Membrane</location>
        <topology evidence="1">Multi-pass membrane protein</topology>
    </subcellularLocation>
    <subcellularLocation>
        <location evidence="2">Periplasm</location>
    </subcellularLocation>
</comment>
<dbReference type="CDD" id="cd04213">
    <property type="entry name" value="CuRO_CcO_Caa3_II"/>
    <property type="match status" value="1"/>
</dbReference>
<dbReference type="Gene3D" id="2.60.40.420">
    <property type="entry name" value="Cupredoxins - blue copper proteins"/>
    <property type="match status" value="1"/>
</dbReference>
<evidence type="ECO:0000256" key="1">
    <source>
        <dbReference type="ARBA" id="ARBA00004141"/>
    </source>
</evidence>
<dbReference type="SUPFAM" id="SSF46626">
    <property type="entry name" value="Cytochrome c"/>
    <property type="match status" value="1"/>
</dbReference>
<dbReference type="GO" id="GO:0016491">
    <property type="term" value="F:oxidoreductase activity"/>
    <property type="evidence" value="ECO:0007669"/>
    <property type="project" value="UniProtKB-KW"/>
</dbReference>
<dbReference type="NCBIfam" id="TIGR02866">
    <property type="entry name" value="CoxB"/>
    <property type="match status" value="1"/>
</dbReference>
<dbReference type="AlphaFoldDB" id="A0A4V2ZV21"/>
<evidence type="ECO:0000256" key="9">
    <source>
        <dbReference type="ARBA" id="ARBA00022982"/>
    </source>
</evidence>
<dbReference type="InterPro" id="IPR014222">
    <property type="entry name" value="Cyt_c_oxidase_su2"/>
</dbReference>
<evidence type="ECO:0000256" key="8">
    <source>
        <dbReference type="ARBA" id="ARBA00022723"/>
    </source>
</evidence>
<dbReference type="PROSITE" id="PS00078">
    <property type="entry name" value="COX2"/>
    <property type="match status" value="1"/>
</dbReference>
<dbReference type="InterPro" id="IPR001505">
    <property type="entry name" value="Copper_CuA"/>
</dbReference>
<evidence type="ECO:0000256" key="3">
    <source>
        <dbReference type="ARBA" id="ARBA00007866"/>
    </source>
</evidence>
<dbReference type="Pfam" id="PF00116">
    <property type="entry name" value="COX2"/>
    <property type="match status" value="1"/>
</dbReference>
<evidence type="ECO:0000259" key="20">
    <source>
        <dbReference type="PROSITE" id="PS51007"/>
    </source>
</evidence>
<feature type="domain" description="Cytochrome oxidase subunit II copper A binding" evidence="19">
    <location>
        <begin position="143"/>
        <end position="258"/>
    </location>
</feature>
<dbReference type="GO" id="GO:0004129">
    <property type="term" value="F:cytochrome-c oxidase activity"/>
    <property type="evidence" value="ECO:0007669"/>
    <property type="project" value="UniProtKB-EC"/>
</dbReference>
<accession>A0A4V2ZV21</accession>
<keyword evidence="13 18" id="KW-0472">Membrane</keyword>
<evidence type="ECO:0000256" key="10">
    <source>
        <dbReference type="ARBA" id="ARBA00022989"/>
    </source>
</evidence>
<protein>
    <recommendedName>
        <fullName evidence="15">Cytochrome aa3 subunit 2</fullName>
    </recommendedName>
</protein>
<keyword evidence="4" id="KW-0813">Transport</keyword>
<name>A0A4V2ZV21_9BURK</name>
<dbReference type="Pfam" id="PF00034">
    <property type="entry name" value="Cytochrom_C"/>
    <property type="match status" value="1"/>
</dbReference>
<dbReference type="SUPFAM" id="SSF49503">
    <property type="entry name" value="Cupredoxins"/>
    <property type="match status" value="1"/>
</dbReference>
<dbReference type="InterPro" id="IPR036909">
    <property type="entry name" value="Cyt_c-like_dom_sf"/>
</dbReference>
<dbReference type="PANTHER" id="PTHR22888">
    <property type="entry name" value="CYTOCHROME C OXIDASE, SUBUNIT II"/>
    <property type="match status" value="1"/>
</dbReference>
<keyword evidence="5 17" id="KW-0349">Heme</keyword>
<evidence type="ECO:0000256" key="5">
    <source>
        <dbReference type="ARBA" id="ARBA00022617"/>
    </source>
</evidence>
<evidence type="ECO:0000256" key="14">
    <source>
        <dbReference type="ARBA" id="ARBA00024688"/>
    </source>
</evidence>
<evidence type="ECO:0000256" key="15">
    <source>
        <dbReference type="ARBA" id="ARBA00031399"/>
    </source>
</evidence>
<dbReference type="InterPro" id="IPR034236">
    <property type="entry name" value="CuRO_CcO_Caa3_II"/>
</dbReference>
<evidence type="ECO:0000256" key="18">
    <source>
        <dbReference type="SAM" id="Phobius"/>
    </source>
</evidence>
<dbReference type="Proteomes" id="UP000295606">
    <property type="component" value="Unassembled WGS sequence"/>
</dbReference>
<feature type="domain" description="Cytochrome c" evidence="20">
    <location>
        <begin position="269"/>
        <end position="359"/>
    </location>
</feature>
<dbReference type="GO" id="GO:0020037">
    <property type="term" value="F:heme binding"/>
    <property type="evidence" value="ECO:0007669"/>
    <property type="project" value="InterPro"/>
</dbReference>
<dbReference type="InterPro" id="IPR008972">
    <property type="entry name" value="Cupredoxin"/>
</dbReference>
<evidence type="ECO:0000256" key="11">
    <source>
        <dbReference type="ARBA" id="ARBA00023004"/>
    </source>
</evidence>
<evidence type="ECO:0000256" key="13">
    <source>
        <dbReference type="ARBA" id="ARBA00023136"/>
    </source>
</evidence>
<keyword evidence="7 18" id="KW-0812">Transmembrane</keyword>